<dbReference type="Proteomes" id="UP000188145">
    <property type="component" value="Chromosome"/>
</dbReference>
<name>A0A1Q2CQ55_9ACTN</name>
<proteinExistence type="predicted"/>
<dbReference type="KEGG" id="tes:BW730_12790"/>
<evidence type="ECO:0000313" key="2">
    <source>
        <dbReference type="Proteomes" id="UP000188145"/>
    </source>
</evidence>
<sequence>MAPTPQSTGAATFPEEAARSRAEAFLSSRVEQLGAETHYVRWDEPVLPSYEFAASTPRLKVVASCFAEDSGQLVSVTLWQGGERLTRLSFGCDPAREAAAEIEPHNFTQDGSVRVDVSDPASILLSVLGLAG</sequence>
<protein>
    <submittedName>
        <fullName evidence="1">Uncharacterized protein</fullName>
    </submittedName>
</protein>
<evidence type="ECO:0000313" key="1">
    <source>
        <dbReference type="EMBL" id="AQP48249.1"/>
    </source>
</evidence>
<dbReference type="STRING" id="1332264.BW730_12790"/>
<gene>
    <name evidence="1" type="ORF">BW730_12790</name>
</gene>
<dbReference type="EMBL" id="CP019606">
    <property type="protein sequence ID" value="AQP48249.1"/>
    <property type="molecule type" value="Genomic_DNA"/>
</dbReference>
<accession>A0A1Q2CQ55</accession>
<keyword evidence="2" id="KW-1185">Reference proteome</keyword>
<organism evidence="1 2">
    <name type="scientific">Tessaracoccus aquimaris</name>
    <dbReference type="NCBI Taxonomy" id="1332264"/>
    <lineage>
        <taxon>Bacteria</taxon>
        <taxon>Bacillati</taxon>
        <taxon>Actinomycetota</taxon>
        <taxon>Actinomycetes</taxon>
        <taxon>Propionibacteriales</taxon>
        <taxon>Propionibacteriaceae</taxon>
        <taxon>Tessaracoccus</taxon>
    </lineage>
</organism>
<dbReference type="RefSeq" id="WP_077686576.1">
    <property type="nucleotide sequence ID" value="NZ_CP019606.1"/>
</dbReference>
<reference evidence="2" key="1">
    <citation type="submission" date="2017-02" db="EMBL/GenBank/DDBJ databases">
        <title>Tessaracoccus aquaemaris sp. nov., isolated from the intestine of a Korean rockfish, Sebastes schlegelii, in a marine aquaculture pond.</title>
        <authorList>
            <person name="Tak E.J."/>
            <person name="Bae J.-W."/>
        </authorList>
    </citation>
    <scope>NUCLEOTIDE SEQUENCE [LARGE SCALE GENOMIC DNA]</scope>
    <source>
        <strain evidence="2">NSG39</strain>
    </source>
</reference>
<dbReference type="AlphaFoldDB" id="A0A1Q2CQ55"/>